<proteinExistence type="predicted"/>
<protein>
    <submittedName>
        <fullName evidence="2">F-box domain-containing protein</fullName>
    </submittedName>
</protein>
<name>A0A9Q9AGB6_9PEZI</name>
<evidence type="ECO:0000259" key="1">
    <source>
        <dbReference type="PROSITE" id="PS50181"/>
    </source>
</evidence>
<dbReference type="AlphaFoldDB" id="A0A9Q9AGB6"/>
<feature type="domain" description="F-box" evidence="1">
    <location>
        <begin position="7"/>
        <end position="54"/>
    </location>
</feature>
<dbReference type="EMBL" id="CP099418">
    <property type="protein sequence ID" value="USW47049.1"/>
    <property type="molecule type" value="Genomic_DNA"/>
</dbReference>
<dbReference type="CDD" id="cd09917">
    <property type="entry name" value="F-box_SF"/>
    <property type="match status" value="1"/>
</dbReference>
<sequence length="500" mass="55510">MSVSQIAKPATALPLEIQQHVFSYLDSRSFFCARRVCRYWLYAATSSDPLKRQLRKMPVLPAVDEVQSDDTELRNLFDEVARSFMFGVSYERAHDTAGSLTRGSKMGFAVTPRVVATSNGNTLVNLNGRTISVYDTSADQPRLVSTRAVNDLKETVGSGPWLKVNSNAYSELALSSNGSLLAVAQERTIQIYDLNADPDSFTVNEYVASATGHYICGLDFEQNDHVLRVRLSGKGTVVYFGTPAPEGQGEIKADLEHWKSRAGLRHVFLDSSLLVMDRAPDGDLDPTIRISGIQLLQQFEHGYLFGGQRHGGGESSHYILFHVHATSSHNLPAMTAQPNTVTILAGLESFLSSWKFTLDASSERGLGLWENMPSAHEHHPRFAITSEGGFDFLALAERDKKRIRPAPLTQIFLYRLPSRSQCRSKIAAQKHLREQSHMNHADNTARAGSKERFVVPRMPLCLTTLQNDVSELGFTFVDQQTCVLSASTAETTRTWIIRDS</sequence>
<dbReference type="SMART" id="SM00256">
    <property type="entry name" value="FBOX"/>
    <property type="match status" value="1"/>
</dbReference>
<dbReference type="InterPro" id="IPR001810">
    <property type="entry name" value="F-box_dom"/>
</dbReference>
<evidence type="ECO:0000313" key="2">
    <source>
        <dbReference type="EMBL" id="USW47049.1"/>
    </source>
</evidence>
<dbReference type="SUPFAM" id="SSF81383">
    <property type="entry name" value="F-box domain"/>
    <property type="match status" value="1"/>
</dbReference>
<dbReference type="Pfam" id="PF12937">
    <property type="entry name" value="F-box-like"/>
    <property type="match status" value="1"/>
</dbReference>
<reference evidence="2" key="1">
    <citation type="submission" date="2022-06" db="EMBL/GenBank/DDBJ databases">
        <title>Complete genome sequences of two strains of the flax pathogen Septoria linicola.</title>
        <authorList>
            <person name="Lapalu N."/>
            <person name="Simon A."/>
            <person name="Demenou B."/>
            <person name="Paumier D."/>
            <person name="Guillot M.-P."/>
            <person name="Gout L."/>
            <person name="Valade R."/>
        </authorList>
    </citation>
    <scope>NUCLEOTIDE SEQUENCE</scope>
    <source>
        <strain evidence="2">SE15195</strain>
    </source>
</reference>
<dbReference type="SUPFAM" id="SSF101908">
    <property type="entry name" value="Putative isomerase YbhE"/>
    <property type="match status" value="1"/>
</dbReference>
<gene>
    <name evidence="2" type="ORF">Slin15195_G003680</name>
</gene>
<organism evidence="2 3">
    <name type="scientific">Septoria linicola</name>
    <dbReference type="NCBI Taxonomy" id="215465"/>
    <lineage>
        <taxon>Eukaryota</taxon>
        <taxon>Fungi</taxon>
        <taxon>Dikarya</taxon>
        <taxon>Ascomycota</taxon>
        <taxon>Pezizomycotina</taxon>
        <taxon>Dothideomycetes</taxon>
        <taxon>Dothideomycetidae</taxon>
        <taxon>Mycosphaerellales</taxon>
        <taxon>Mycosphaerellaceae</taxon>
        <taxon>Septoria</taxon>
    </lineage>
</organism>
<dbReference type="InterPro" id="IPR036047">
    <property type="entry name" value="F-box-like_dom_sf"/>
</dbReference>
<accession>A0A9Q9AGB6</accession>
<evidence type="ECO:0000313" key="3">
    <source>
        <dbReference type="Proteomes" id="UP001056384"/>
    </source>
</evidence>
<dbReference type="PROSITE" id="PS50181">
    <property type="entry name" value="FBOX"/>
    <property type="match status" value="1"/>
</dbReference>
<dbReference type="OrthoDB" id="5126814at2759"/>
<dbReference type="Gene3D" id="1.20.1280.50">
    <property type="match status" value="1"/>
</dbReference>
<keyword evidence="3" id="KW-1185">Reference proteome</keyword>
<dbReference type="Proteomes" id="UP001056384">
    <property type="component" value="Chromosome 1"/>
</dbReference>